<evidence type="ECO:0000313" key="10">
    <source>
        <dbReference type="Proteomes" id="UP000242457"/>
    </source>
</evidence>
<comment type="similarity">
    <text evidence="1">Belongs to the peptidase S1 family.</text>
</comment>
<dbReference type="GO" id="GO:0004252">
    <property type="term" value="F:serine-type endopeptidase activity"/>
    <property type="evidence" value="ECO:0007669"/>
    <property type="project" value="InterPro"/>
</dbReference>
<evidence type="ECO:0000256" key="3">
    <source>
        <dbReference type="ARBA" id="ARBA00022801"/>
    </source>
</evidence>
<dbReference type="InterPro" id="IPR033116">
    <property type="entry name" value="TRYPSIN_SER"/>
</dbReference>
<keyword evidence="10" id="KW-1185">Reference proteome</keyword>
<dbReference type="InterPro" id="IPR009003">
    <property type="entry name" value="Peptidase_S1_PA"/>
</dbReference>
<dbReference type="PROSITE" id="PS51257">
    <property type="entry name" value="PROKAR_LIPOPROTEIN"/>
    <property type="match status" value="1"/>
</dbReference>
<dbReference type="SUPFAM" id="SSF50494">
    <property type="entry name" value="Trypsin-like serine proteases"/>
    <property type="match status" value="1"/>
</dbReference>
<dbReference type="InterPro" id="IPR018114">
    <property type="entry name" value="TRYPSIN_HIS"/>
</dbReference>
<dbReference type="PANTHER" id="PTHR24276:SF91">
    <property type="entry name" value="AT26814P-RELATED"/>
    <property type="match status" value="1"/>
</dbReference>
<dbReference type="InterPro" id="IPR050430">
    <property type="entry name" value="Peptidase_S1"/>
</dbReference>
<dbReference type="FunFam" id="2.40.10.10:FF:000010">
    <property type="entry name" value="Kallikrein related peptidase 11"/>
    <property type="match status" value="1"/>
</dbReference>
<evidence type="ECO:0000256" key="4">
    <source>
        <dbReference type="ARBA" id="ARBA00022825"/>
    </source>
</evidence>
<evidence type="ECO:0000256" key="7">
    <source>
        <dbReference type="SAM" id="Phobius"/>
    </source>
</evidence>
<dbReference type="PANTHER" id="PTHR24276">
    <property type="entry name" value="POLYSERASE-RELATED"/>
    <property type="match status" value="1"/>
</dbReference>
<dbReference type="Gene3D" id="2.40.10.10">
    <property type="entry name" value="Trypsin-like serine proteases"/>
    <property type="match status" value="3"/>
</dbReference>
<organism evidence="9 10">
    <name type="scientific">Apis cerana cerana</name>
    <name type="common">Oriental honeybee</name>
    <dbReference type="NCBI Taxonomy" id="94128"/>
    <lineage>
        <taxon>Eukaryota</taxon>
        <taxon>Metazoa</taxon>
        <taxon>Ecdysozoa</taxon>
        <taxon>Arthropoda</taxon>
        <taxon>Hexapoda</taxon>
        <taxon>Insecta</taxon>
        <taxon>Pterygota</taxon>
        <taxon>Neoptera</taxon>
        <taxon>Endopterygota</taxon>
        <taxon>Hymenoptera</taxon>
        <taxon>Apocrita</taxon>
        <taxon>Aculeata</taxon>
        <taxon>Apoidea</taxon>
        <taxon>Anthophila</taxon>
        <taxon>Apidae</taxon>
        <taxon>Apis</taxon>
    </lineage>
</organism>
<evidence type="ECO:0000256" key="5">
    <source>
        <dbReference type="ARBA" id="ARBA00023157"/>
    </source>
</evidence>
<gene>
    <name evidence="9" type="ORF">APICC_08270</name>
</gene>
<evidence type="ECO:0000259" key="8">
    <source>
        <dbReference type="PROSITE" id="PS50240"/>
    </source>
</evidence>
<dbReference type="PRINTS" id="PR00722">
    <property type="entry name" value="CHYMOTRYPSIN"/>
</dbReference>
<dbReference type="SMART" id="SM00020">
    <property type="entry name" value="Tryp_SPc"/>
    <property type="match status" value="1"/>
</dbReference>
<accession>A0A2A3ECX5</accession>
<keyword evidence="3 6" id="KW-0378">Hydrolase</keyword>
<dbReference type="PROSITE" id="PS00135">
    <property type="entry name" value="TRYPSIN_SER"/>
    <property type="match status" value="1"/>
</dbReference>
<keyword evidence="7" id="KW-1133">Transmembrane helix</keyword>
<dbReference type="PROSITE" id="PS00134">
    <property type="entry name" value="TRYPSIN_HIS"/>
    <property type="match status" value="1"/>
</dbReference>
<dbReference type="Pfam" id="PF00089">
    <property type="entry name" value="Trypsin"/>
    <property type="match status" value="1"/>
</dbReference>
<keyword evidence="7" id="KW-0812">Transmembrane</keyword>
<keyword evidence="7" id="KW-0472">Membrane</keyword>
<sequence length="276" mass="29815">MFLNIRGFLSFNLLLIFNLVFITSCLGFFPDTQIVGGTEADISQYPHQLSLQTSGHICGASVINSQWAITAAHCVTSSASRYSLRAGNNNKDQGTRYGVKRVIVHPNYNSKTIDYDIALLQNDREVEVEINGNSEITKILIQVDGTIQLNSNVQPVKLATSEPKAGTIVTVTGWGALKEGGSTSSHLMKVSLPIVARSECQNAYKNYNTITNRMICAGYTQGGKDSCQGDSGGPMVAGGTLYGIVSWGYKCAQPKYPGVYTNVANLRSWIKSNSGV</sequence>
<keyword evidence="4 6" id="KW-0720">Serine protease</keyword>
<dbReference type="Proteomes" id="UP000242457">
    <property type="component" value="Unassembled WGS sequence"/>
</dbReference>
<dbReference type="PROSITE" id="PS50240">
    <property type="entry name" value="TRYPSIN_DOM"/>
    <property type="match status" value="1"/>
</dbReference>
<keyword evidence="5" id="KW-1015">Disulfide bond</keyword>
<feature type="transmembrane region" description="Helical" evidence="7">
    <location>
        <begin position="7"/>
        <end position="29"/>
    </location>
</feature>
<evidence type="ECO:0000313" key="9">
    <source>
        <dbReference type="EMBL" id="PBC29059.1"/>
    </source>
</evidence>
<dbReference type="EMBL" id="KZ288293">
    <property type="protein sequence ID" value="PBC29059.1"/>
    <property type="molecule type" value="Genomic_DNA"/>
</dbReference>
<keyword evidence="2 6" id="KW-0645">Protease</keyword>
<dbReference type="GO" id="GO:0006508">
    <property type="term" value="P:proteolysis"/>
    <property type="evidence" value="ECO:0007669"/>
    <property type="project" value="UniProtKB-KW"/>
</dbReference>
<evidence type="ECO:0000256" key="1">
    <source>
        <dbReference type="ARBA" id="ARBA00007664"/>
    </source>
</evidence>
<dbReference type="STRING" id="94128.A0A2A3ECX5"/>
<reference evidence="9 10" key="1">
    <citation type="submission" date="2014-07" db="EMBL/GenBank/DDBJ databases">
        <title>Genomic and transcriptomic analysis on Apis cerana provide comprehensive insights into honey bee biology.</title>
        <authorList>
            <person name="Diao Q."/>
            <person name="Sun L."/>
            <person name="Zheng H."/>
            <person name="Zheng H."/>
            <person name="Xu S."/>
            <person name="Wang S."/>
            <person name="Zeng Z."/>
            <person name="Hu F."/>
            <person name="Su S."/>
            <person name="Wu J."/>
        </authorList>
    </citation>
    <scope>NUCLEOTIDE SEQUENCE [LARGE SCALE GENOMIC DNA]</scope>
    <source>
        <tissue evidence="9">Pupae without intestine</tissue>
    </source>
</reference>
<dbReference type="InterPro" id="IPR001314">
    <property type="entry name" value="Peptidase_S1A"/>
</dbReference>
<evidence type="ECO:0000256" key="6">
    <source>
        <dbReference type="RuleBase" id="RU363034"/>
    </source>
</evidence>
<name>A0A2A3ECX5_APICC</name>
<proteinExistence type="inferred from homology"/>
<dbReference type="CDD" id="cd00190">
    <property type="entry name" value="Tryp_SPc"/>
    <property type="match status" value="1"/>
</dbReference>
<feature type="domain" description="Peptidase S1" evidence="8">
    <location>
        <begin position="34"/>
        <end position="275"/>
    </location>
</feature>
<dbReference type="FunFam" id="2.40.10.10:FF:000068">
    <property type="entry name" value="transmembrane protease serine 2"/>
    <property type="match status" value="1"/>
</dbReference>
<dbReference type="AlphaFoldDB" id="A0A2A3ECX5"/>
<dbReference type="InterPro" id="IPR043504">
    <property type="entry name" value="Peptidase_S1_PA_chymotrypsin"/>
</dbReference>
<dbReference type="InterPro" id="IPR001254">
    <property type="entry name" value="Trypsin_dom"/>
</dbReference>
<evidence type="ECO:0000256" key="2">
    <source>
        <dbReference type="ARBA" id="ARBA00022670"/>
    </source>
</evidence>
<dbReference type="OrthoDB" id="10059102at2759"/>
<protein>
    <submittedName>
        <fullName evidence="9">Trypsin-2</fullName>
    </submittedName>
</protein>